<gene>
    <name evidence="11" type="primary">cydD</name>
    <name evidence="11" type="ORF">RPE78_11870</name>
</gene>
<evidence type="ECO:0000256" key="6">
    <source>
        <dbReference type="ARBA" id="ARBA00023136"/>
    </source>
</evidence>
<keyword evidence="3" id="KW-0547">Nucleotide-binding</keyword>
<sequence length="589" mass="62091">MGHSQSEPGREPGRELTGEPRGEPRGEAGEASGASPAADEALIRARRGRKLLRSLMMPEQRQLRTASGLSVLAALVWPLQALLVAHVLGGLLLGRPSDPLRAALVFLALGALRAGLGWAAEHMAQRAANQVLHRLRLQIVAQEASCGEESAFGGAGAIAALAAEKTDLLKPYITRYMPAQFRVAVVPLLFLALALWPSWAVAVIFAISGPLIPVFMALVGMAAKEASMRQLDEVGSLNDLLVERLGAVLDIRVLGAQKQVMAGFEAQTGRLRQRTMAVLRVAFLSSTVLELFSAIGVAMVAVFVGFSLLGEIGFGTWGRTLSPEAGIFLLLIAPEFYQPLRDLSAAWHDRASAEAVGAEIEDWMQARPAPLIGSGGQATPVAGRCQIAATGLVVHGRALPDLHLSPGESVALVGPSGSGKTTLLRLVAGILQPDAGRIDVAGQALVPERADGWRARLGWMPQTPHFLSGSLRDSLMLPEGADPWPALERAGVAHVVRALPEGLETTLGETGGGLSGGEARRIMLARALARTPDLLLADEPTADLDEETARLVSDGILAAHAGGMGVLVATHDMALAQRMDRIIRLEDGL</sequence>
<dbReference type="InterPro" id="IPR036640">
    <property type="entry name" value="ABC1_TM_sf"/>
</dbReference>
<evidence type="ECO:0000313" key="11">
    <source>
        <dbReference type="EMBL" id="WRY33367.1"/>
    </source>
</evidence>
<dbReference type="Gene3D" id="3.40.50.300">
    <property type="entry name" value="P-loop containing nucleotide triphosphate hydrolases"/>
    <property type="match status" value="1"/>
</dbReference>
<feature type="domain" description="ABC transmembrane type-1" evidence="10">
    <location>
        <begin position="69"/>
        <end position="352"/>
    </location>
</feature>
<keyword evidence="6 8" id="KW-0472">Membrane</keyword>
<dbReference type="CDD" id="cd03228">
    <property type="entry name" value="ABCC_MRP_Like"/>
    <property type="match status" value="1"/>
</dbReference>
<proteinExistence type="predicted"/>
<feature type="transmembrane region" description="Helical" evidence="8">
    <location>
        <begin position="100"/>
        <end position="120"/>
    </location>
</feature>
<evidence type="ECO:0000256" key="2">
    <source>
        <dbReference type="ARBA" id="ARBA00022692"/>
    </source>
</evidence>
<name>A0ABZ1E0X9_9RHOB</name>
<dbReference type="InterPro" id="IPR027417">
    <property type="entry name" value="P-loop_NTPase"/>
</dbReference>
<evidence type="ECO:0000259" key="9">
    <source>
        <dbReference type="PROSITE" id="PS50893"/>
    </source>
</evidence>
<dbReference type="PANTHER" id="PTHR24221:SF261">
    <property type="entry name" value="GLUTATHIONE_L-CYSTEINE TRANSPORT SYSTEM ATP-BINDING_PERMEASE PROTEIN CYDD"/>
    <property type="match status" value="1"/>
</dbReference>
<feature type="domain" description="ABC transporter" evidence="9">
    <location>
        <begin position="382"/>
        <end position="589"/>
    </location>
</feature>
<dbReference type="Pfam" id="PF00664">
    <property type="entry name" value="ABC_membrane"/>
    <property type="match status" value="1"/>
</dbReference>
<dbReference type="PROSITE" id="PS50929">
    <property type="entry name" value="ABC_TM1F"/>
    <property type="match status" value="1"/>
</dbReference>
<reference evidence="11 12" key="1">
    <citation type="submission" date="2023-09" db="EMBL/GenBank/DDBJ databases">
        <title>Thioclava shenzhenensis sp. nov., a multidrug resistant bacteria-antagonizing species isolated from coastal seawater.</title>
        <authorList>
            <person name="Long M."/>
        </authorList>
    </citation>
    <scope>NUCLEOTIDE SEQUENCE [LARGE SCALE GENOMIC DNA]</scope>
    <source>
        <strain evidence="11 12">FTW29</strain>
    </source>
</reference>
<evidence type="ECO:0000256" key="3">
    <source>
        <dbReference type="ARBA" id="ARBA00022741"/>
    </source>
</evidence>
<keyword evidence="4" id="KW-0067">ATP-binding</keyword>
<evidence type="ECO:0000313" key="12">
    <source>
        <dbReference type="Proteomes" id="UP001623290"/>
    </source>
</evidence>
<evidence type="ECO:0000256" key="5">
    <source>
        <dbReference type="ARBA" id="ARBA00022989"/>
    </source>
</evidence>
<dbReference type="InterPro" id="IPR003593">
    <property type="entry name" value="AAA+_ATPase"/>
</dbReference>
<dbReference type="SMART" id="SM00382">
    <property type="entry name" value="AAA"/>
    <property type="match status" value="1"/>
</dbReference>
<organism evidence="11 12">
    <name type="scientific">Thioclava litoralis</name>
    <dbReference type="NCBI Taxonomy" id="3076557"/>
    <lineage>
        <taxon>Bacteria</taxon>
        <taxon>Pseudomonadati</taxon>
        <taxon>Pseudomonadota</taxon>
        <taxon>Alphaproteobacteria</taxon>
        <taxon>Rhodobacterales</taxon>
        <taxon>Paracoccaceae</taxon>
        <taxon>Thioclava</taxon>
    </lineage>
</organism>
<keyword evidence="5 8" id="KW-1133">Transmembrane helix</keyword>
<dbReference type="PROSITE" id="PS50893">
    <property type="entry name" value="ABC_TRANSPORTER_2"/>
    <property type="match status" value="1"/>
</dbReference>
<dbReference type="EMBL" id="CP135443">
    <property type="protein sequence ID" value="WRY33367.1"/>
    <property type="molecule type" value="Genomic_DNA"/>
</dbReference>
<dbReference type="SUPFAM" id="SSF90123">
    <property type="entry name" value="ABC transporter transmembrane region"/>
    <property type="match status" value="1"/>
</dbReference>
<protein>
    <submittedName>
        <fullName evidence="11">Thiol reductant ABC exporter subunit CydD</fullName>
    </submittedName>
</protein>
<comment type="subcellular location">
    <subcellularLocation>
        <location evidence="1">Cell membrane</location>
        <topology evidence="1">Multi-pass membrane protein</topology>
    </subcellularLocation>
</comment>
<evidence type="ECO:0000256" key="4">
    <source>
        <dbReference type="ARBA" id="ARBA00022840"/>
    </source>
</evidence>
<feature type="transmembrane region" description="Helical" evidence="8">
    <location>
        <begin position="202"/>
        <end position="223"/>
    </location>
</feature>
<dbReference type="Pfam" id="PF00005">
    <property type="entry name" value="ABC_tran"/>
    <property type="match status" value="1"/>
</dbReference>
<dbReference type="Gene3D" id="1.20.1560.10">
    <property type="entry name" value="ABC transporter type 1, transmembrane domain"/>
    <property type="match status" value="1"/>
</dbReference>
<keyword evidence="12" id="KW-1185">Reference proteome</keyword>
<dbReference type="RefSeq" id="WP_406720662.1">
    <property type="nucleotide sequence ID" value="NZ_CP135443.1"/>
</dbReference>
<feature type="transmembrane region" description="Helical" evidence="8">
    <location>
        <begin position="281"/>
        <end position="309"/>
    </location>
</feature>
<dbReference type="InterPro" id="IPR039421">
    <property type="entry name" value="Type_1_exporter"/>
</dbReference>
<dbReference type="Proteomes" id="UP001623290">
    <property type="component" value="Chromosome"/>
</dbReference>
<evidence type="ECO:0000256" key="1">
    <source>
        <dbReference type="ARBA" id="ARBA00004651"/>
    </source>
</evidence>
<dbReference type="CDD" id="cd18584">
    <property type="entry name" value="ABC_6TM_AarD_CydD"/>
    <property type="match status" value="1"/>
</dbReference>
<feature type="compositionally biased region" description="Low complexity" evidence="7">
    <location>
        <begin position="29"/>
        <end position="38"/>
    </location>
</feature>
<feature type="transmembrane region" description="Helical" evidence="8">
    <location>
        <begin position="179"/>
        <end position="196"/>
    </location>
</feature>
<dbReference type="InterPro" id="IPR014216">
    <property type="entry name" value="ABC_transptr_CydD"/>
</dbReference>
<feature type="compositionally biased region" description="Basic and acidic residues" evidence="7">
    <location>
        <begin position="8"/>
        <end position="28"/>
    </location>
</feature>
<dbReference type="InterPro" id="IPR011527">
    <property type="entry name" value="ABC1_TM_dom"/>
</dbReference>
<dbReference type="NCBIfam" id="TIGR02857">
    <property type="entry name" value="CydD"/>
    <property type="match status" value="1"/>
</dbReference>
<dbReference type="InterPro" id="IPR003439">
    <property type="entry name" value="ABC_transporter-like_ATP-bd"/>
</dbReference>
<keyword evidence="2 8" id="KW-0812">Transmembrane</keyword>
<dbReference type="InterPro" id="IPR017871">
    <property type="entry name" value="ABC_transporter-like_CS"/>
</dbReference>
<feature type="transmembrane region" description="Helical" evidence="8">
    <location>
        <begin position="66"/>
        <end position="88"/>
    </location>
</feature>
<evidence type="ECO:0000259" key="10">
    <source>
        <dbReference type="PROSITE" id="PS50929"/>
    </source>
</evidence>
<accession>A0ABZ1E0X9</accession>
<evidence type="ECO:0000256" key="7">
    <source>
        <dbReference type="SAM" id="MobiDB-lite"/>
    </source>
</evidence>
<dbReference type="SUPFAM" id="SSF52540">
    <property type="entry name" value="P-loop containing nucleoside triphosphate hydrolases"/>
    <property type="match status" value="1"/>
</dbReference>
<dbReference type="PANTHER" id="PTHR24221">
    <property type="entry name" value="ATP-BINDING CASSETTE SUB-FAMILY B"/>
    <property type="match status" value="1"/>
</dbReference>
<dbReference type="PROSITE" id="PS00211">
    <property type="entry name" value="ABC_TRANSPORTER_1"/>
    <property type="match status" value="1"/>
</dbReference>
<feature type="region of interest" description="Disordered" evidence="7">
    <location>
        <begin position="1"/>
        <end position="39"/>
    </location>
</feature>
<evidence type="ECO:0000256" key="8">
    <source>
        <dbReference type="SAM" id="Phobius"/>
    </source>
</evidence>